<sequence length="215" mass="25072">MYMKFEDIIDNDNIYLYLGDISIQRREYANIPFIGLLNKNNFENKYHIQHDVTNSIPLNNNTVDIVQSEDVMEHIEYDLLKDSINDIYRILKPGGLFRLSMPDYKCDVLYNRSVKDSNGNIIFDQGGGGDYDRINKKVINGGHVWFPVFSTVKSLLESTDFLNGKINYLHYYDDNNTPVTNKIDYSKGFISRTPDHDDRVKEPYRPMSIVVDCYK</sequence>
<dbReference type="Gene3D" id="3.40.50.150">
    <property type="entry name" value="Vaccinia Virus protein VP39"/>
    <property type="match status" value="1"/>
</dbReference>
<organism evidence="2">
    <name type="scientific">viral metagenome</name>
    <dbReference type="NCBI Taxonomy" id="1070528"/>
    <lineage>
        <taxon>unclassified sequences</taxon>
        <taxon>metagenomes</taxon>
        <taxon>organismal metagenomes</taxon>
    </lineage>
</organism>
<dbReference type="EMBL" id="MN738821">
    <property type="protein sequence ID" value="QHT37826.1"/>
    <property type="molecule type" value="Genomic_DNA"/>
</dbReference>
<protein>
    <recommendedName>
        <fullName evidence="1">Methyltransferase type 11 domain-containing protein</fullName>
    </recommendedName>
</protein>
<feature type="domain" description="Methyltransferase type 11" evidence="1">
    <location>
        <begin position="40"/>
        <end position="97"/>
    </location>
</feature>
<evidence type="ECO:0000259" key="1">
    <source>
        <dbReference type="Pfam" id="PF08241"/>
    </source>
</evidence>
<dbReference type="SUPFAM" id="SSF53335">
    <property type="entry name" value="S-adenosyl-L-methionine-dependent methyltransferases"/>
    <property type="match status" value="1"/>
</dbReference>
<evidence type="ECO:0000313" key="2">
    <source>
        <dbReference type="EMBL" id="QHT37826.1"/>
    </source>
</evidence>
<reference evidence="2" key="1">
    <citation type="journal article" date="2020" name="Nature">
        <title>Giant virus diversity and host interactions through global metagenomics.</title>
        <authorList>
            <person name="Schulz F."/>
            <person name="Roux S."/>
            <person name="Paez-Espino D."/>
            <person name="Jungbluth S."/>
            <person name="Walsh D.A."/>
            <person name="Denef V.J."/>
            <person name="McMahon K.D."/>
            <person name="Konstantinidis K.T."/>
            <person name="Eloe-Fadrosh E.A."/>
            <person name="Kyrpides N.C."/>
            <person name="Woyke T."/>
        </authorList>
    </citation>
    <scope>NUCLEOTIDE SEQUENCE</scope>
    <source>
        <strain evidence="2">GVMAG-S-ERX556049-19</strain>
    </source>
</reference>
<accession>A0A6C0F7M2</accession>
<dbReference type="InterPro" id="IPR013216">
    <property type="entry name" value="Methyltransf_11"/>
</dbReference>
<dbReference type="AlphaFoldDB" id="A0A6C0F7M2"/>
<dbReference type="GO" id="GO:0008757">
    <property type="term" value="F:S-adenosylmethionine-dependent methyltransferase activity"/>
    <property type="evidence" value="ECO:0007669"/>
    <property type="project" value="InterPro"/>
</dbReference>
<proteinExistence type="predicted"/>
<dbReference type="InterPro" id="IPR029063">
    <property type="entry name" value="SAM-dependent_MTases_sf"/>
</dbReference>
<dbReference type="Pfam" id="PF08241">
    <property type="entry name" value="Methyltransf_11"/>
    <property type="match status" value="1"/>
</dbReference>
<name>A0A6C0F7M2_9ZZZZ</name>